<dbReference type="PROSITE" id="PS51831">
    <property type="entry name" value="HD"/>
    <property type="match status" value="1"/>
</dbReference>
<dbReference type="InterPro" id="IPR006261">
    <property type="entry name" value="dGTPase"/>
</dbReference>
<evidence type="ECO:0000313" key="5">
    <source>
        <dbReference type="Proteomes" id="UP000598775"/>
    </source>
</evidence>
<dbReference type="PANTHER" id="PTHR11373">
    <property type="entry name" value="DEOXYNUCLEOSIDE TRIPHOSPHATE TRIPHOSPHOHYDROLASE"/>
    <property type="match status" value="1"/>
</dbReference>
<gene>
    <name evidence="4" type="ORF">GCM10011399_17670</name>
</gene>
<evidence type="ECO:0000256" key="1">
    <source>
        <dbReference type="ARBA" id="ARBA00022801"/>
    </source>
</evidence>
<dbReference type="InterPro" id="IPR006674">
    <property type="entry name" value="HD_domain"/>
</dbReference>
<dbReference type="GO" id="GO:0006203">
    <property type="term" value="P:dGTP catabolic process"/>
    <property type="evidence" value="ECO:0007669"/>
    <property type="project" value="TreeGrafter"/>
</dbReference>
<dbReference type="Pfam" id="PF13286">
    <property type="entry name" value="HD_assoc"/>
    <property type="match status" value="1"/>
</dbReference>
<dbReference type="InterPro" id="IPR050135">
    <property type="entry name" value="dGTPase-like"/>
</dbReference>
<reference evidence="4 5" key="1">
    <citation type="journal article" date="2014" name="Int. J. Syst. Evol. Microbiol.">
        <title>Complete genome sequence of Corynebacterium casei LMG S-19264T (=DSM 44701T), isolated from a smear-ripened cheese.</title>
        <authorList>
            <consortium name="US DOE Joint Genome Institute (JGI-PGF)"/>
            <person name="Walter F."/>
            <person name="Albersmeier A."/>
            <person name="Kalinowski J."/>
            <person name="Ruckert C."/>
        </authorList>
    </citation>
    <scope>NUCLEOTIDE SEQUENCE [LARGE SCALE GENOMIC DNA]</scope>
    <source>
        <strain evidence="4 5">CGMCC 1.12976</strain>
    </source>
</reference>
<dbReference type="NCBIfam" id="NF002829">
    <property type="entry name" value="PRK03007.1"/>
    <property type="match status" value="1"/>
</dbReference>
<dbReference type="GO" id="GO:0008832">
    <property type="term" value="F:dGTPase activity"/>
    <property type="evidence" value="ECO:0007669"/>
    <property type="project" value="TreeGrafter"/>
</dbReference>
<dbReference type="NCBIfam" id="TIGR01353">
    <property type="entry name" value="dGTP_triPase"/>
    <property type="match status" value="1"/>
</dbReference>
<dbReference type="AlphaFoldDB" id="A0A917B7L1"/>
<dbReference type="Proteomes" id="UP000598775">
    <property type="component" value="Unassembled WGS sequence"/>
</dbReference>
<keyword evidence="5" id="KW-1185">Reference proteome</keyword>
<dbReference type="Gene3D" id="1.10.3210.10">
    <property type="entry name" value="Hypothetical protein af1432"/>
    <property type="match status" value="1"/>
</dbReference>
<keyword evidence="1" id="KW-0378">Hydrolase</keyword>
<proteinExistence type="predicted"/>
<dbReference type="InterPro" id="IPR003607">
    <property type="entry name" value="HD/PDEase_dom"/>
</dbReference>
<dbReference type="InterPro" id="IPR026875">
    <property type="entry name" value="PHydrolase_assoc_dom"/>
</dbReference>
<dbReference type="EMBL" id="BMGP01000003">
    <property type="protein sequence ID" value="GGF24623.1"/>
    <property type="molecule type" value="Genomic_DNA"/>
</dbReference>
<feature type="domain" description="HD" evidence="3">
    <location>
        <begin position="108"/>
        <end position="260"/>
    </location>
</feature>
<dbReference type="CDD" id="cd00077">
    <property type="entry name" value="HDc"/>
    <property type="match status" value="1"/>
</dbReference>
<protein>
    <submittedName>
        <fullName evidence="4">Deoxyguanosinetriphosphate triphosphohydrolase-like protein</fullName>
    </submittedName>
</protein>
<evidence type="ECO:0000256" key="2">
    <source>
        <dbReference type="SAM" id="MobiDB-lite"/>
    </source>
</evidence>
<evidence type="ECO:0000313" key="4">
    <source>
        <dbReference type="EMBL" id="GGF24623.1"/>
    </source>
</evidence>
<dbReference type="Pfam" id="PF01966">
    <property type="entry name" value="HD"/>
    <property type="match status" value="1"/>
</dbReference>
<evidence type="ECO:0000259" key="3">
    <source>
        <dbReference type="PROSITE" id="PS51831"/>
    </source>
</evidence>
<feature type="compositionally biased region" description="Polar residues" evidence="2">
    <location>
        <begin position="464"/>
        <end position="492"/>
    </location>
</feature>
<comment type="caution">
    <text evidence="4">The sequence shown here is derived from an EMBL/GenBank/DDBJ whole genome shotgun (WGS) entry which is preliminary data.</text>
</comment>
<accession>A0A917B7L1</accession>
<dbReference type="SUPFAM" id="SSF109604">
    <property type="entry name" value="HD-domain/PDEase-like"/>
    <property type="match status" value="1"/>
</dbReference>
<sequence>MADAGVVGRAAAGAFETRVVAERGAAESAGDLSATSSADASMTSAGAEALDDYTAFDAERPLPEEHYSRRSDFARDRARLLHSGALRRLAAKTQVLSPAADLDFARNRLTHSLEVAQVGRELAASLGLDPDVVDTACLAHDLGHPPFGHNGERALSEWADDIGGFEGNAQSLRILTRLEPKVFGPDGHGYGLNLTRASLDASCKYPWSAADSVTDASGRQKFGVYADDVPVFTWLRSEAPAGRLCIEAQVMDLSDDIAYSVHDFEDAVLNGYIDVPALGGRVDHEALVTSMHSWVGGSFSHAELIAAFDRLDSLDVWLEGYDGGRFAQARLKNLTSQLIGRFAGAATQATRESYAQASLIRYSANVVVPRGVAAEIAVLKGIVAAFVMSSTKRKPIYRTQRALLVELAERLLATEAEHLEAAFAGDWAAAPDDAAKKRVIVDQVASLTDQSALSWHRRLVAETATKTRPSTATAHAQTTAPSHAQTAATPTTVHHREKS</sequence>
<name>A0A917B7L1_9MICO</name>
<dbReference type="PANTHER" id="PTHR11373:SF32">
    <property type="entry name" value="DEOXYGUANOSINETRIPHOSPHATE TRIPHOSPHOHYDROLASE"/>
    <property type="match status" value="1"/>
</dbReference>
<organism evidence="4 5">
    <name type="scientific">Subtercola lobariae</name>
    <dbReference type="NCBI Taxonomy" id="1588641"/>
    <lineage>
        <taxon>Bacteria</taxon>
        <taxon>Bacillati</taxon>
        <taxon>Actinomycetota</taxon>
        <taxon>Actinomycetes</taxon>
        <taxon>Micrococcales</taxon>
        <taxon>Microbacteriaceae</taxon>
        <taxon>Subtercola</taxon>
    </lineage>
</organism>
<dbReference type="SMART" id="SM00471">
    <property type="entry name" value="HDc"/>
    <property type="match status" value="1"/>
</dbReference>
<feature type="region of interest" description="Disordered" evidence="2">
    <location>
        <begin position="464"/>
        <end position="499"/>
    </location>
</feature>